<dbReference type="Proteomes" id="UP001589758">
    <property type="component" value="Unassembled WGS sequence"/>
</dbReference>
<dbReference type="InterPro" id="IPR005498">
    <property type="entry name" value="T4SS_VirB10/TraB/TrbI"/>
</dbReference>
<keyword evidence="3" id="KW-1133">Transmembrane helix</keyword>
<proteinExistence type="predicted"/>
<keyword evidence="3" id="KW-0472">Membrane</keyword>
<dbReference type="Pfam" id="PF03743">
    <property type="entry name" value="TrbI"/>
    <property type="match status" value="1"/>
</dbReference>
<evidence type="ECO:0000256" key="1">
    <source>
        <dbReference type="SAM" id="Coils"/>
    </source>
</evidence>
<sequence length="463" mass="51755">MKAIWEKIPSDYKRLIVITLTIIFVAGIIYLLTPTQEIEKKKKREESITHLLTDINTRDINMNNLSAKLKQFELNAQRLEKQVEQLQQQLKNSSLNEDDYFNAPVHSSFDSTSFLGMPTNVEVPIIQENRRSLITNNSKISSTPEELNDSEVHLNFFSSTSIGEGNSHPNDTSKEEQEFLLDDSNLDELYSDHHAMNEGFLASFALNEASSPEYQSSFDVKSPQNGHSFKPFEPSNSSEILQIRTFVEDKNLPEIPKLKLVAGSILSGTLITGMDAPTHDLARKEPFPALLRIEKEAIMPNHHFSDIRFCFLVMGGYGDLSSERAYLRAETLSCIFEDDRVVETPLEAYAVGEDGKTGIRGRLVSKQGQLVAKSLMAGFLQGLAGAFDVNPVPTIQTSDIGTKPIYQNMMSQEALEGAALKGSAKALDRVAKFYLDMAQNMFPVIEIDASRQIEMIVTRGTTF</sequence>
<feature type="compositionally biased region" description="Polar residues" evidence="2">
    <location>
        <begin position="159"/>
        <end position="170"/>
    </location>
</feature>
<evidence type="ECO:0000256" key="3">
    <source>
        <dbReference type="SAM" id="Phobius"/>
    </source>
</evidence>
<dbReference type="CDD" id="cd16430">
    <property type="entry name" value="TraB"/>
    <property type="match status" value="1"/>
</dbReference>
<keyword evidence="3" id="KW-0812">Transmembrane</keyword>
<organism evidence="4 5">
    <name type="scientific">Thorsellia kenyensis</name>
    <dbReference type="NCBI Taxonomy" id="1549888"/>
    <lineage>
        <taxon>Bacteria</taxon>
        <taxon>Pseudomonadati</taxon>
        <taxon>Pseudomonadota</taxon>
        <taxon>Gammaproteobacteria</taxon>
        <taxon>Enterobacterales</taxon>
        <taxon>Thorselliaceae</taxon>
        <taxon>Thorsellia</taxon>
    </lineage>
</organism>
<accession>A0ABV6CDB1</accession>
<keyword evidence="5" id="KW-1185">Reference proteome</keyword>
<feature type="region of interest" description="Disordered" evidence="2">
    <location>
        <begin position="159"/>
        <end position="178"/>
    </location>
</feature>
<feature type="transmembrane region" description="Helical" evidence="3">
    <location>
        <begin position="12"/>
        <end position="32"/>
    </location>
</feature>
<keyword evidence="1" id="KW-0175">Coiled coil</keyword>
<feature type="coiled-coil region" evidence="1">
    <location>
        <begin position="62"/>
        <end position="96"/>
    </location>
</feature>
<protein>
    <submittedName>
        <fullName evidence="4">TraB/VirB10 family protein</fullName>
    </submittedName>
</protein>
<name>A0ABV6CDB1_9GAMM</name>
<reference evidence="4 5" key="1">
    <citation type="submission" date="2024-09" db="EMBL/GenBank/DDBJ databases">
        <authorList>
            <person name="Sun Q."/>
            <person name="Mori K."/>
        </authorList>
    </citation>
    <scope>NUCLEOTIDE SEQUENCE [LARGE SCALE GENOMIC DNA]</scope>
    <source>
        <strain evidence="4 5">CCM 8545</strain>
    </source>
</reference>
<dbReference type="RefSeq" id="WP_385878273.1">
    <property type="nucleotide sequence ID" value="NZ_JBHLXE010000111.1"/>
</dbReference>
<evidence type="ECO:0000313" key="5">
    <source>
        <dbReference type="Proteomes" id="UP001589758"/>
    </source>
</evidence>
<comment type="caution">
    <text evidence="4">The sequence shown here is derived from an EMBL/GenBank/DDBJ whole genome shotgun (WGS) entry which is preliminary data.</text>
</comment>
<gene>
    <name evidence="4" type="ORF">ACFFIT_12860</name>
</gene>
<evidence type="ECO:0000256" key="2">
    <source>
        <dbReference type="SAM" id="MobiDB-lite"/>
    </source>
</evidence>
<dbReference type="EMBL" id="JBHLXE010000111">
    <property type="protein sequence ID" value="MFC0180963.1"/>
    <property type="molecule type" value="Genomic_DNA"/>
</dbReference>
<evidence type="ECO:0000313" key="4">
    <source>
        <dbReference type="EMBL" id="MFC0180963.1"/>
    </source>
</evidence>